<dbReference type="GO" id="GO:0042597">
    <property type="term" value="C:periplasmic space"/>
    <property type="evidence" value="ECO:0007669"/>
    <property type="project" value="UniProtKB-SubCell"/>
</dbReference>
<dbReference type="SUPFAM" id="SSF53850">
    <property type="entry name" value="Periplasmic binding protein-like II"/>
    <property type="match status" value="1"/>
</dbReference>
<organism evidence="5 6">
    <name type="scientific">Hypericibacter terrae</name>
    <dbReference type="NCBI Taxonomy" id="2602015"/>
    <lineage>
        <taxon>Bacteria</taxon>
        <taxon>Pseudomonadati</taxon>
        <taxon>Pseudomonadota</taxon>
        <taxon>Alphaproteobacteria</taxon>
        <taxon>Rhodospirillales</taxon>
        <taxon>Dongiaceae</taxon>
        <taxon>Hypericibacter</taxon>
    </lineage>
</organism>
<dbReference type="Proteomes" id="UP000326202">
    <property type="component" value="Chromosome"/>
</dbReference>
<protein>
    <submittedName>
        <fullName evidence="5">Spermidine/putrescine ABC transporter</fullName>
    </submittedName>
</protein>
<accession>A0A5J6MDV5</accession>
<proteinExistence type="predicted"/>
<dbReference type="InterPro" id="IPR001188">
    <property type="entry name" value="Sperm_putr-bd"/>
</dbReference>
<dbReference type="GO" id="GO:0019808">
    <property type="term" value="F:polyamine binding"/>
    <property type="evidence" value="ECO:0007669"/>
    <property type="project" value="InterPro"/>
</dbReference>
<evidence type="ECO:0000256" key="2">
    <source>
        <dbReference type="ARBA" id="ARBA00022448"/>
    </source>
</evidence>
<gene>
    <name evidence="5" type="ORF">FRZ44_09110</name>
</gene>
<dbReference type="PROSITE" id="PS51318">
    <property type="entry name" value="TAT"/>
    <property type="match status" value="1"/>
</dbReference>
<evidence type="ECO:0000256" key="4">
    <source>
        <dbReference type="ARBA" id="ARBA00022764"/>
    </source>
</evidence>
<dbReference type="InterPro" id="IPR006059">
    <property type="entry name" value="SBP"/>
</dbReference>
<dbReference type="Gene3D" id="3.40.190.10">
    <property type="entry name" value="Periplasmic binding protein-like II"/>
    <property type="match status" value="2"/>
</dbReference>
<dbReference type="AlphaFoldDB" id="A0A5J6MDV5"/>
<keyword evidence="6" id="KW-1185">Reference proteome</keyword>
<dbReference type="PRINTS" id="PR00909">
    <property type="entry name" value="SPERMDNBNDNG"/>
</dbReference>
<dbReference type="Pfam" id="PF13416">
    <property type="entry name" value="SBP_bac_8"/>
    <property type="match status" value="1"/>
</dbReference>
<dbReference type="EMBL" id="CP042906">
    <property type="protein sequence ID" value="QEX15624.1"/>
    <property type="molecule type" value="Genomic_DNA"/>
</dbReference>
<evidence type="ECO:0000313" key="5">
    <source>
        <dbReference type="EMBL" id="QEX15624.1"/>
    </source>
</evidence>
<keyword evidence="4" id="KW-0574">Periplasm</keyword>
<dbReference type="KEGG" id="htq:FRZ44_09110"/>
<dbReference type="GO" id="GO:0015846">
    <property type="term" value="P:polyamine transport"/>
    <property type="evidence" value="ECO:0007669"/>
    <property type="project" value="InterPro"/>
</dbReference>
<keyword evidence="3" id="KW-0732">Signal</keyword>
<evidence type="ECO:0000313" key="6">
    <source>
        <dbReference type="Proteomes" id="UP000326202"/>
    </source>
</evidence>
<dbReference type="PANTHER" id="PTHR30222">
    <property type="entry name" value="SPERMIDINE/PUTRESCINE-BINDING PERIPLASMIC PROTEIN"/>
    <property type="match status" value="1"/>
</dbReference>
<keyword evidence="2" id="KW-0813">Transport</keyword>
<dbReference type="PANTHER" id="PTHR30222:SF17">
    <property type="entry name" value="SPERMIDINE_PUTRESCINE-BINDING PERIPLASMIC PROTEIN"/>
    <property type="match status" value="1"/>
</dbReference>
<dbReference type="OrthoDB" id="6529964at2"/>
<evidence type="ECO:0000256" key="1">
    <source>
        <dbReference type="ARBA" id="ARBA00004418"/>
    </source>
</evidence>
<evidence type="ECO:0000256" key="3">
    <source>
        <dbReference type="ARBA" id="ARBA00022729"/>
    </source>
</evidence>
<dbReference type="RefSeq" id="WP_151176058.1">
    <property type="nucleotide sequence ID" value="NZ_CP042906.1"/>
</dbReference>
<name>A0A5J6MDV5_9PROT</name>
<dbReference type="InterPro" id="IPR006311">
    <property type="entry name" value="TAT_signal"/>
</dbReference>
<sequence>MEKPTMEWALGESALGRGMNRRGALRLLGASGLALVTLPILSNGAFAAEDLLVYDWSGYEIPELHEAYIKKYGKSPTITIFGDDEEAYLKIKSGFKTDLVHPTSYAIGRYRDQGMLKPIDTTRLSNWPDVMPKLTSRPGMNTDGHQWIVPCGWGYNSVIYRTDLCQPKEDSWLLLWDERYKGKVSMAVEMDGSVIPAAMSLGIKDPFNMTDAELAQVKDHLRKERELNRFYWTDPAEIEQALASGEVVAAYVWGASYSTLKKQGVPVTYMTPKEGVLGWIDGFIMMKDGPGKEQNAYDYIDAWLSPETGKYMLEQYGYAHSNAKAFDLVSPERLKEIGIASKDDILSQGVFLQEQKAETREKYVKMYEDVKAGQ</sequence>
<reference evidence="5 6" key="1">
    <citation type="submission" date="2019-08" db="EMBL/GenBank/DDBJ databases">
        <title>Hyperibacter terrae gen. nov., sp. nov. and Hyperibacter viscosus sp. nov., two new members in the family Rhodospirillaceae isolated from the rhizosphere of Hypericum perforatum.</title>
        <authorList>
            <person name="Noviana Z."/>
        </authorList>
    </citation>
    <scope>NUCLEOTIDE SEQUENCE [LARGE SCALE GENOMIC DNA]</scope>
    <source>
        <strain evidence="5 6">R5913</strain>
    </source>
</reference>
<comment type="subcellular location">
    <subcellularLocation>
        <location evidence="1">Periplasm</location>
    </subcellularLocation>
</comment>